<feature type="repeat" description="TPR" evidence="1">
    <location>
        <begin position="258"/>
        <end position="291"/>
    </location>
</feature>
<comment type="caution">
    <text evidence="3">The sequence shown here is derived from an EMBL/GenBank/DDBJ whole genome shotgun (WGS) entry which is preliminary data.</text>
</comment>
<dbReference type="SMART" id="SM00028">
    <property type="entry name" value="TPR"/>
    <property type="match status" value="8"/>
</dbReference>
<dbReference type="Pfam" id="PF13424">
    <property type="entry name" value="TPR_12"/>
    <property type="match status" value="2"/>
</dbReference>
<name>A0A5M3TD41_LIMPL</name>
<keyword evidence="4" id="KW-1185">Reference proteome</keyword>
<dbReference type="Pfam" id="PF12770">
    <property type="entry name" value="CHAT"/>
    <property type="match status" value="1"/>
</dbReference>
<dbReference type="Pfam" id="PF13374">
    <property type="entry name" value="TPR_10"/>
    <property type="match status" value="1"/>
</dbReference>
<sequence length="940" mass="103740">MIKPHKSIKIGLITATLSVMLGESVVATSSQLKTSSSSLESTPIILAQNSSNSEADRLRQEGLQLFQQGTAESLRQALEKWQVARQLYRAAGDRRGEAVTLLSMGRINDLLGEKQTALDYYNQALPLYRAVGDRGGEATTLSNIGAVYDSLGEKQTALDYLNQALPLFRAVEDIGGEAATLNNIGHVYDSLGEKQTALDYLNQALPLRRAVPDTGGEAATLNNIGDVYDSLGEKQTALDYLNQALPLRRAVGDRGGEATTLSNIGAVYDSLGEKQTALDYYNQALPLLRAVGDRGMEATTLSNIGAVYDSLGEKQTALDYYNQALHLRRAVGDREGEATTLSNIGAVYDSLGEKQTALDYLNQALPLSRAVGDRGGEATILTGMAFLQRSQGELTEALVNMEKAINLTEELRSLAPPGELRQTFFSTVQDRYQLYIELLMELHQQNPQKGYDALAFHASERSRARRLLELLAEAGANIREGVDPQLLQQEQSLIQQLNAIEHQRYELTQGQFTTEQIDALKTQSQSLINQLNQLQTQIRVVSPNYANLQYPQPLNLEQVQQQVLDDDTLLLQYYLGEERSFLWAVTKDSITSYILPAQGEIEAVAAPYREAINRDNTTTVAQGLPLSEILISPVVNQLNNQRLLIVGDGILQFIPFAALPIPSQPDTPLLVEHEIVTASSATLIAIQREQLANRDTAAKIVAVLADPIFESNDQRLNQITSDNNSPSLDDLALARATRSLGLGDTAPQLNRLKYSRVEAENIAELVPENERMKALGFEASRYLATHPNLSEYQIIHFATHGLIDTVNPELSGLVLSLFNYQGESDNGFVRLNDIFNLNLPAELVVLSACQTGLGREVRGEGLVGLTRGFMYAGARRVVVSLWNVNDLATSQLMTRFYQEILNENQQPIIALREAQLEMWNSGQWQSPYYWGAFTIQGDWR</sequence>
<organism evidence="3 4">
    <name type="scientific">Limnospira platensis NIES-46</name>
    <dbReference type="NCBI Taxonomy" id="1236695"/>
    <lineage>
        <taxon>Bacteria</taxon>
        <taxon>Bacillati</taxon>
        <taxon>Cyanobacteriota</taxon>
        <taxon>Cyanophyceae</taxon>
        <taxon>Oscillatoriophycideae</taxon>
        <taxon>Oscillatoriales</taxon>
        <taxon>Sirenicapillariaceae</taxon>
        <taxon>Limnospira</taxon>
    </lineage>
</organism>
<dbReference type="InterPro" id="IPR011990">
    <property type="entry name" value="TPR-like_helical_dom_sf"/>
</dbReference>
<dbReference type="PANTHER" id="PTHR10098">
    <property type="entry name" value="RAPSYN-RELATED"/>
    <property type="match status" value="1"/>
</dbReference>
<evidence type="ECO:0000259" key="2">
    <source>
        <dbReference type="Pfam" id="PF12770"/>
    </source>
</evidence>
<dbReference type="PANTHER" id="PTHR10098:SF108">
    <property type="entry name" value="TETRATRICOPEPTIDE REPEAT PROTEIN 28"/>
    <property type="match status" value="1"/>
</dbReference>
<gene>
    <name evidence="3" type="ORF">NIES46_44350</name>
</gene>
<feature type="repeat" description="TPR" evidence="1">
    <location>
        <begin position="298"/>
        <end position="331"/>
    </location>
</feature>
<feature type="repeat" description="TPR" evidence="1">
    <location>
        <begin position="178"/>
        <end position="211"/>
    </location>
</feature>
<dbReference type="RefSeq" id="WP_152088707.1">
    <property type="nucleotide sequence ID" value="NZ_BIMW01000184.1"/>
</dbReference>
<dbReference type="Gene3D" id="1.25.40.10">
    <property type="entry name" value="Tetratricopeptide repeat domain"/>
    <property type="match status" value="2"/>
</dbReference>
<keyword evidence="1" id="KW-0802">TPR repeat</keyword>
<dbReference type="InterPro" id="IPR024983">
    <property type="entry name" value="CHAT_dom"/>
</dbReference>
<dbReference type="EMBL" id="BIMW01000184">
    <property type="protein sequence ID" value="GCE96365.1"/>
    <property type="molecule type" value="Genomic_DNA"/>
</dbReference>
<evidence type="ECO:0000313" key="3">
    <source>
        <dbReference type="EMBL" id="GCE96365.1"/>
    </source>
</evidence>
<proteinExistence type="predicted"/>
<accession>A0A5M3TD41</accession>
<dbReference type="PROSITE" id="PS50005">
    <property type="entry name" value="TPR"/>
    <property type="match status" value="6"/>
</dbReference>
<feature type="repeat" description="TPR" evidence="1">
    <location>
        <begin position="218"/>
        <end position="251"/>
    </location>
</feature>
<reference evidence="3 4" key="1">
    <citation type="journal article" date="2019" name="J Genomics">
        <title>The Draft Genome of a Hydrogen-producing Cyanobacterium, Arthrospira platensis NIES-46.</title>
        <authorList>
            <person name="Suzuki S."/>
            <person name="Yamaguchi H."/>
            <person name="Kawachi M."/>
        </authorList>
    </citation>
    <scope>NUCLEOTIDE SEQUENCE [LARGE SCALE GENOMIC DNA]</scope>
    <source>
        <strain evidence="3 4">NIES-46</strain>
    </source>
</reference>
<protein>
    <submittedName>
        <fullName evidence="3">TPR domain protein</fullName>
    </submittedName>
</protein>
<dbReference type="SUPFAM" id="SSF48452">
    <property type="entry name" value="TPR-like"/>
    <property type="match status" value="2"/>
</dbReference>
<dbReference type="InterPro" id="IPR019734">
    <property type="entry name" value="TPR_rpt"/>
</dbReference>
<evidence type="ECO:0000256" key="1">
    <source>
        <dbReference type="PROSITE-ProRule" id="PRU00339"/>
    </source>
</evidence>
<feature type="repeat" description="TPR" evidence="1">
    <location>
        <begin position="138"/>
        <end position="171"/>
    </location>
</feature>
<evidence type="ECO:0000313" key="4">
    <source>
        <dbReference type="Proteomes" id="UP000326169"/>
    </source>
</evidence>
<feature type="domain" description="CHAT" evidence="2">
    <location>
        <begin position="626"/>
        <end position="938"/>
    </location>
</feature>
<dbReference type="Proteomes" id="UP000326169">
    <property type="component" value="Unassembled WGS sequence"/>
</dbReference>
<feature type="repeat" description="TPR" evidence="1">
    <location>
        <begin position="338"/>
        <end position="371"/>
    </location>
</feature>
<dbReference type="GeneID" id="301685175"/>